<evidence type="ECO:0000313" key="2">
    <source>
        <dbReference type="Proteomes" id="UP001311730"/>
    </source>
</evidence>
<keyword evidence="2" id="KW-1185">Reference proteome</keyword>
<comment type="caution">
    <text evidence="1">The sequence shown here is derived from an EMBL/GenBank/DDBJ whole genome shotgun (WGS) entry which is preliminary data.</text>
</comment>
<dbReference type="EMBL" id="JAYKBW010000002">
    <property type="protein sequence ID" value="MEB3073949.1"/>
    <property type="molecule type" value="Genomic_DNA"/>
</dbReference>
<gene>
    <name evidence="1" type="ORF">VJJ08_01360</name>
</gene>
<sequence length="95" mass="11101">MPITFTIDNQNQQTLALIEYLKTLSFVKFTESATTIAKEKATVEEQAIEDDLEEDEYGIPIKYRDKIMELSRKTNKAIAKRWDETLSRRNETVEI</sequence>
<proteinExistence type="predicted"/>
<reference evidence="1 2" key="1">
    <citation type="submission" date="2023-12" db="EMBL/GenBank/DDBJ databases">
        <title>Genomic sequences of Capnocytophaga and Parvimonas strains.</title>
        <authorList>
            <person name="Watt R.M."/>
            <person name="Wang M."/>
            <person name="Yang T."/>
            <person name="Tong W.M."/>
        </authorList>
    </citation>
    <scope>NUCLEOTIDE SEQUENCE [LARGE SCALE GENOMIC DNA]</scope>
    <source>
        <strain evidence="1 2">CCUG 13096</strain>
    </source>
</reference>
<accession>A0ABU5Z4S9</accession>
<dbReference type="Proteomes" id="UP001311730">
    <property type="component" value="Unassembled WGS sequence"/>
</dbReference>
<dbReference type="RefSeq" id="WP_323982451.1">
    <property type="nucleotide sequence ID" value="NZ_JAYKBW010000002.1"/>
</dbReference>
<protein>
    <submittedName>
        <fullName evidence="1">Glutaredoxin-2 domain protein</fullName>
    </submittedName>
</protein>
<evidence type="ECO:0000313" key="1">
    <source>
        <dbReference type="EMBL" id="MEB3073949.1"/>
    </source>
</evidence>
<name>A0ABU5Z4S9_9FLAO</name>
<organism evidence="1 2">
    <name type="scientific">Capnocytophaga gingivalis</name>
    <dbReference type="NCBI Taxonomy" id="1017"/>
    <lineage>
        <taxon>Bacteria</taxon>
        <taxon>Pseudomonadati</taxon>
        <taxon>Bacteroidota</taxon>
        <taxon>Flavobacteriia</taxon>
        <taxon>Flavobacteriales</taxon>
        <taxon>Flavobacteriaceae</taxon>
        <taxon>Capnocytophaga</taxon>
    </lineage>
</organism>